<name>A0A0E0DB12_9ORYZ</name>
<feature type="region of interest" description="Disordered" evidence="1">
    <location>
        <begin position="84"/>
        <end position="116"/>
    </location>
</feature>
<feature type="region of interest" description="Disordered" evidence="1">
    <location>
        <begin position="1"/>
        <end position="44"/>
    </location>
</feature>
<sequence length="148" mass="14747">MSSIQASWRSGSGRSGPVMDGRRQTHEGGGGDGGGEGDGGEVETAVVVEMATERAVVVGDPSVVEVEVAGVVDPGVGDVEVGEVGEVDGRMAERTSGGGVEGDRDGGGEGGGGVEAAMVERRAERARRRGRAVSAVEMAAEKAASGEH</sequence>
<organism evidence="2">
    <name type="scientific">Oryza meridionalis</name>
    <dbReference type="NCBI Taxonomy" id="40149"/>
    <lineage>
        <taxon>Eukaryota</taxon>
        <taxon>Viridiplantae</taxon>
        <taxon>Streptophyta</taxon>
        <taxon>Embryophyta</taxon>
        <taxon>Tracheophyta</taxon>
        <taxon>Spermatophyta</taxon>
        <taxon>Magnoliopsida</taxon>
        <taxon>Liliopsida</taxon>
        <taxon>Poales</taxon>
        <taxon>Poaceae</taxon>
        <taxon>BOP clade</taxon>
        <taxon>Oryzoideae</taxon>
        <taxon>Oryzeae</taxon>
        <taxon>Oryzinae</taxon>
        <taxon>Oryza</taxon>
    </lineage>
</organism>
<dbReference type="Gramene" id="OMERI04G03240.1">
    <property type="protein sequence ID" value="OMERI04G03240.1"/>
    <property type="gene ID" value="OMERI04G03240"/>
</dbReference>
<proteinExistence type="predicted"/>
<evidence type="ECO:0000313" key="2">
    <source>
        <dbReference type="EnsemblPlants" id="OMERI04G03240.1"/>
    </source>
</evidence>
<dbReference type="Proteomes" id="UP000008021">
    <property type="component" value="Chromosome 4"/>
</dbReference>
<feature type="compositionally biased region" description="Gly residues" evidence="1">
    <location>
        <begin position="27"/>
        <end position="37"/>
    </location>
</feature>
<dbReference type="AlphaFoldDB" id="A0A0E0DB12"/>
<keyword evidence="3" id="KW-1185">Reference proteome</keyword>
<dbReference type="HOGENOM" id="CLU_1761687_0_0_1"/>
<accession>A0A0E0DB12</accession>
<protein>
    <recommendedName>
        <fullName evidence="4">DUF834 domain-containing protein</fullName>
    </recommendedName>
</protein>
<evidence type="ECO:0008006" key="4">
    <source>
        <dbReference type="Google" id="ProtNLM"/>
    </source>
</evidence>
<evidence type="ECO:0000256" key="1">
    <source>
        <dbReference type="SAM" id="MobiDB-lite"/>
    </source>
</evidence>
<dbReference type="EnsemblPlants" id="OMERI04G03240.1">
    <property type="protein sequence ID" value="OMERI04G03240.1"/>
    <property type="gene ID" value="OMERI04G03240"/>
</dbReference>
<reference evidence="2" key="2">
    <citation type="submission" date="2018-05" db="EMBL/GenBank/DDBJ databases">
        <title>OmerRS3 (Oryza meridionalis Reference Sequence Version 3).</title>
        <authorList>
            <person name="Zhang J."/>
            <person name="Kudrna D."/>
            <person name="Lee S."/>
            <person name="Talag J."/>
            <person name="Welchert J."/>
            <person name="Wing R.A."/>
        </authorList>
    </citation>
    <scope>NUCLEOTIDE SEQUENCE [LARGE SCALE GENOMIC DNA]</scope>
    <source>
        <strain evidence="2">cv. OR44</strain>
    </source>
</reference>
<reference evidence="2" key="1">
    <citation type="submission" date="2015-04" db="UniProtKB">
        <authorList>
            <consortium name="EnsemblPlants"/>
        </authorList>
    </citation>
    <scope>IDENTIFICATION</scope>
</reference>
<feature type="compositionally biased region" description="Polar residues" evidence="1">
    <location>
        <begin position="1"/>
        <end position="12"/>
    </location>
</feature>
<evidence type="ECO:0000313" key="3">
    <source>
        <dbReference type="Proteomes" id="UP000008021"/>
    </source>
</evidence>